<protein>
    <submittedName>
        <fullName evidence="2">Uncharacterized protein</fullName>
    </submittedName>
</protein>
<evidence type="ECO:0000313" key="2">
    <source>
        <dbReference type="EMBL" id="TWW56693.1"/>
    </source>
</evidence>
<evidence type="ECO:0000256" key="1">
    <source>
        <dbReference type="SAM" id="MobiDB-lite"/>
    </source>
</evidence>
<proteinExistence type="predicted"/>
<dbReference type="AlphaFoldDB" id="A0A5C6MPD2"/>
<gene>
    <name evidence="2" type="ORF">D4764_08G0006800</name>
</gene>
<organism evidence="2 3">
    <name type="scientific">Takifugu flavidus</name>
    <name type="common">sansaifugu</name>
    <dbReference type="NCBI Taxonomy" id="433684"/>
    <lineage>
        <taxon>Eukaryota</taxon>
        <taxon>Metazoa</taxon>
        <taxon>Chordata</taxon>
        <taxon>Craniata</taxon>
        <taxon>Vertebrata</taxon>
        <taxon>Euteleostomi</taxon>
        <taxon>Actinopterygii</taxon>
        <taxon>Neopterygii</taxon>
        <taxon>Teleostei</taxon>
        <taxon>Neoteleostei</taxon>
        <taxon>Acanthomorphata</taxon>
        <taxon>Eupercaria</taxon>
        <taxon>Tetraodontiformes</taxon>
        <taxon>Tetradontoidea</taxon>
        <taxon>Tetraodontidae</taxon>
        <taxon>Takifugu</taxon>
    </lineage>
</organism>
<comment type="caution">
    <text evidence="2">The sequence shown here is derived from an EMBL/GenBank/DDBJ whole genome shotgun (WGS) entry which is preliminary data.</text>
</comment>
<reference evidence="2 3" key="1">
    <citation type="submission" date="2019-04" db="EMBL/GenBank/DDBJ databases">
        <title>Chromosome genome assembly for Takifugu flavidus.</title>
        <authorList>
            <person name="Xiao S."/>
        </authorList>
    </citation>
    <scope>NUCLEOTIDE SEQUENCE [LARGE SCALE GENOMIC DNA]</scope>
    <source>
        <strain evidence="2">HTHZ2018</strain>
        <tissue evidence="2">Muscle</tissue>
    </source>
</reference>
<accession>A0A5C6MPD2</accession>
<keyword evidence="3" id="KW-1185">Reference proteome</keyword>
<evidence type="ECO:0000313" key="3">
    <source>
        <dbReference type="Proteomes" id="UP000324091"/>
    </source>
</evidence>
<dbReference type="Proteomes" id="UP000324091">
    <property type="component" value="Chromosome 8"/>
</dbReference>
<sequence>MTKQEEVAHQQSLCAKRKRETKKKRNLLHSSEHPLSVFLSSCSAVQNHVDRPSQRYSPRPVSHDPCLSLDHTKADTKLHRGQMLALPAHPMADASGQKLVLELASPQSWTEEAGGWRTEGGGE</sequence>
<name>A0A5C6MPD2_9TELE</name>
<feature type="compositionally biased region" description="Basic residues" evidence="1">
    <location>
        <begin position="15"/>
        <end position="27"/>
    </location>
</feature>
<feature type="region of interest" description="Disordered" evidence="1">
    <location>
        <begin position="1"/>
        <end position="30"/>
    </location>
</feature>
<dbReference type="EMBL" id="RHFK02000021">
    <property type="protein sequence ID" value="TWW56693.1"/>
    <property type="molecule type" value="Genomic_DNA"/>
</dbReference>